<dbReference type="Proteomes" id="UP000076205">
    <property type="component" value="Unassembled WGS sequence"/>
</dbReference>
<sequence length="30" mass="3682">MWGHNRGHISKAHRKIINKFNMINHQMRLL</sequence>
<organism evidence="1 2">
    <name type="scientific">Enterobacter hormaechei</name>
    <dbReference type="NCBI Taxonomy" id="158836"/>
    <lineage>
        <taxon>Bacteria</taxon>
        <taxon>Pseudomonadati</taxon>
        <taxon>Pseudomonadota</taxon>
        <taxon>Gammaproteobacteria</taxon>
        <taxon>Enterobacterales</taxon>
        <taxon>Enterobacteriaceae</taxon>
        <taxon>Enterobacter</taxon>
        <taxon>Enterobacter cloacae complex</taxon>
    </lineage>
</organism>
<name>A0A822WYY6_9ENTR</name>
<protein>
    <submittedName>
        <fullName evidence="1">Uncharacterized protein</fullName>
    </submittedName>
</protein>
<dbReference type="EMBL" id="FJYW01000009">
    <property type="protein sequence ID" value="CZX98604.1"/>
    <property type="molecule type" value="Genomic_DNA"/>
</dbReference>
<evidence type="ECO:0000313" key="2">
    <source>
        <dbReference type="Proteomes" id="UP000076205"/>
    </source>
</evidence>
<reference evidence="1 2" key="1">
    <citation type="submission" date="2016-03" db="EMBL/GenBank/DDBJ databases">
        <authorList>
            <consortium name="Pathogen Informatics"/>
        </authorList>
    </citation>
    <scope>NUCLEOTIDE SEQUENCE [LARGE SCALE GENOMIC DNA]</scope>
    <source>
        <strain evidence="2">e1424</strain>
    </source>
</reference>
<dbReference type="AlphaFoldDB" id="A0A822WYY6"/>
<gene>
    <name evidence="1" type="ORF">SAMEA2273352_03876</name>
</gene>
<evidence type="ECO:0000313" key="1">
    <source>
        <dbReference type="EMBL" id="CZX98604.1"/>
    </source>
</evidence>
<comment type="caution">
    <text evidence="1">The sequence shown here is derived from an EMBL/GenBank/DDBJ whole genome shotgun (WGS) entry which is preliminary data.</text>
</comment>
<accession>A0A822WYY6</accession>
<proteinExistence type="predicted"/>